<comment type="caution">
    <text evidence="1">The sequence shown here is derived from an EMBL/GenBank/DDBJ whole genome shotgun (WGS) entry which is preliminary data.</text>
</comment>
<keyword evidence="2" id="KW-1185">Reference proteome</keyword>
<evidence type="ECO:0000313" key="1">
    <source>
        <dbReference type="EMBL" id="KAK3798607.1"/>
    </source>
</evidence>
<name>A0AAE1B2W7_9GAST</name>
<dbReference type="EMBL" id="JAWDGP010000657">
    <property type="protein sequence ID" value="KAK3798607.1"/>
    <property type="molecule type" value="Genomic_DNA"/>
</dbReference>
<organism evidence="1 2">
    <name type="scientific">Elysia crispata</name>
    <name type="common">lettuce slug</name>
    <dbReference type="NCBI Taxonomy" id="231223"/>
    <lineage>
        <taxon>Eukaryota</taxon>
        <taxon>Metazoa</taxon>
        <taxon>Spiralia</taxon>
        <taxon>Lophotrochozoa</taxon>
        <taxon>Mollusca</taxon>
        <taxon>Gastropoda</taxon>
        <taxon>Heterobranchia</taxon>
        <taxon>Euthyneura</taxon>
        <taxon>Panpulmonata</taxon>
        <taxon>Sacoglossa</taxon>
        <taxon>Placobranchoidea</taxon>
        <taxon>Plakobranchidae</taxon>
        <taxon>Elysia</taxon>
    </lineage>
</organism>
<dbReference type="AlphaFoldDB" id="A0AAE1B2W7"/>
<sequence>MKQLNRQTFSSCSTVGVSIPGGLTPVFYPPVRRDQRPASALAGQASGGVPSGVPSGVPAAVPAAVPTTVYWREPGFMIHGILRPSLWPDLLYKFISSHSPATISFYIHSYFTVVLVLVRKDISPGSTWLHGQLHIHLEQPPVFTSLRQSPVTAASIYVIETEPRNGSQYLRHRDRAP</sequence>
<reference evidence="1" key="1">
    <citation type="journal article" date="2023" name="G3 (Bethesda)">
        <title>A reference genome for the long-term kleptoplast-retaining sea slug Elysia crispata morphotype clarki.</title>
        <authorList>
            <person name="Eastman K.E."/>
            <person name="Pendleton A.L."/>
            <person name="Shaikh M.A."/>
            <person name="Suttiyut T."/>
            <person name="Ogas R."/>
            <person name="Tomko P."/>
            <person name="Gavelis G."/>
            <person name="Widhalm J.R."/>
            <person name="Wisecaver J.H."/>
        </authorList>
    </citation>
    <scope>NUCLEOTIDE SEQUENCE</scope>
    <source>
        <strain evidence="1">ECLA1</strain>
    </source>
</reference>
<accession>A0AAE1B2W7</accession>
<protein>
    <submittedName>
        <fullName evidence="1">Uncharacterized protein</fullName>
    </submittedName>
</protein>
<proteinExistence type="predicted"/>
<gene>
    <name evidence="1" type="ORF">RRG08_005018</name>
</gene>
<dbReference type="Proteomes" id="UP001283361">
    <property type="component" value="Unassembled WGS sequence"/>
</dbReference>
<evidence type="ECO:0000313" key="2">
    <source>
        <dbReference type="Proteomes" id="UP001283361"/>
    </source>
</evidence>